<evidence type="ECO:0000256" key="1">
    <source>
        <dbReference type="SAM" id="MobiDB-lite"/>
    </source>
</evidence>
<dbReference type="Proteomes" id="UP000272400">
    <property type="component" value="Unassembled WGS sequence"/>
</dbReference>
<proteinExistence type="predicted"/>
<sequence length="165" mass="18426">MGDAARSSTSHRGMDRARSTENPEVRVVPDGCDEMPVQKTYRRRGEGPRRKCLCLRLSEDEYEVITAAAGRQGVTRTFFAAEAVLLVAREDVPVVRAADRALLREVMEGNRQIRRVGGNLNQIALRLNASGQCPPELGWCLELVAESLQRLDGLAMDLDELIHRR</sequence>
<dbReference type="InterPro" id="IPR053842">
    <property type="entry name" value="NikA-like"/>
</dbReference>
<feature type="compositionally biased region" description="Basic and acidic residues" evidence="1">
    <location>
        <begin position="12"/>
        <end position="24"/>
    </location>
</feature>
<reference evidence="2 3" key="1">
    <citation type="submission" date="2018-11" db="EMBL/GenBank/DDBJ databases">
        <title>Sequencing the genomes of 1000 actinobacteria strains.</title>
        <authorList>
            <person name="Klenk H.-P."/>
        </authorList>
    </citation>
    <scope>NUCLEOTIDE SEQUENCE [LARGE SCALE GENOMIC DNA]</scope>
    <source>
        <strain evidence="2 3">DSM 44254</strain>
    </source>
</reference>
<dbReference type="Pfam" id="PF21983">
    <property type="entry name" value="NikA-like"/>
    <property type="match status" value="1"/>
</dbReference>
<name>A0A3N1CNZ1_9ACTN</name>
<dbReference type="AlphaFoldDB" id="A0A3N1CNZ1"/>
<dbReference type="EMBL" id="RJKE01000001">
    <property type="protein sequence ID" value="ROO82915.1"/>
    <property type="molecule type" value="Genomic_DNA"/>
</dbReference>
<evidence type="ECO:0000313" key="3">
    <source>
        <dbReference type="Proteomes" id="UP000272400"/>
    </source>
</evidence>
<keyword evidence="3" id="KW-1185">Reference proteome</keyword>
<organism evidence="2 3">
    <name type="scientific">Actinocorallia herbida</name>
    <dbReference type="NCBI Taxonomy" id="58109"/>
    <lineage>
        <taxon>Bacteria</taxon>
        <taxon>Bacillati</taxon>
        <taxon>Actinomycetota</taxon>
        <taxon>Actinomycetes</taxon>
        <taxon>Streptosporangiales</taxon>
        <taxon>Thermomonosporaceae</taxon>
        <taxon>Actinocorallia</taxon>
    </lineage>
</organism>
<gene>
    <name evidence="2" type="ORF">EDD29_0400</name>
</gene>
<feature type="compositionally biased region" description="Polar residues" evidence="1">
    <location>
        <begin position="1"/>
        <end position="11"/>
    </location>
</feature>
<protein>
    <submittedName>
        <fullName evidence="2">Mobilization protein MobC</fullName>
    </submittedName>
</protein>
<feature type="region of interest" description="Disordered" evidence="1">
    <location>
        <begin position="1"/>
        <end position="24"/>
    </location>
</feature>
<evidence type="ECO:0000313" key="2">
    <source>
        <dbReference type="EMBL" id="ROO82915.1"/>
    </source>
</evidence>
<comment type="caution">
    <text evidence="2">The sequence shown here is derived from an EMBL/GenBank/DDBJ whole genome shotgun (WGS) entry which is preliminary data.</text>
</comment>
<accession>A0A3N1CNZ1</accession>